<dbReference type="PANTHER" id="PTHR31001:SF87">
    <property type="entry name" value="COL-21"/>
    <property type="match status" value="1"/>
</dbReference>
<dbReference type="Gene3D" id="4.10.240.10">
    <property type="entry name" value="Zn(2)-C6 fungal-type DNA-binding domain"/>
    <property type="match status" value="1"/>
</dbReference>
<evidence type="ECO:0000256" key="1">
    <source>
        <dbReference type="ARBA" id="ARBA00004123"/>
    </source>
</evidence>
<proteinExistence type="predicted"/>
<dbReference type="AlphaFoldDB" id="A0A014N721"/>
<name>A0A014N721_9HYPO</name>
<evidence type="ECO:0000256" key="2">
    <source>
        <dbReference type="ARBA" id="ARBA00023242"/>
    </source>
</evidence>
<feature type="domain" description="Zn(2)-C6 fungal-type" evidence="3">
    <location>
        <begin position="17"/>
        <end position="45"/>
    </location>
</feature>
<dbReference type="CDD" id="cd00067">
    <property type="entry name" value="GAL4"/>
    <property type="match status" value="1"/>
</dbReference>
<comment type="subcellular location">
    <subcellularLocation>
        <location evidence="1">Nucleus</location>
    </subcellularLocation>
</comment>
<dbReference type="GO" id="GO:0008270">
    <property type="term" value="F:zinc ion binding"/>
    <property type="evidence" value="ECO:0007669"/>
    <property type="project" value="InterPro"/>
</dbReference>
<dbReference type="InterPro" id="IPR050613">
    <property type="entry name" value="Sec_Metabolite_Reg"/>
</dbReference>
<dbReference type="EMBL" id="JELW01000073">
    <property type="protein sequence ID" value="EXU95587.1"/>
    <property type="molecule type" value="Genomic_DNA"/>
</dbReference>
<reference evidence="4 5" key="1">
    <citation type="submission" date="2014-02" db="EMBL/GenBank/DDBJ databases">
        <title>The genome sequence of the entomopathogenic fungus Metarhizium robertsii ARSEF 2575.</title>
        <authorList>
            <person name="Giuliano Garisto Donzelli B."/>
            <person name="Roe B.A."/>
            <person name="Macmil S.L."/>
            <person name="Krasnoff S.B."/>
            <person name="Gibson D.M."/>
        </authorList>
    </citation>
    <scope>NUCLEOTIDE SEQUENCE [LARGE SCALE GENOMIC DNA]</scope>
    <source>
        <strain evidence="4 5">ARSEF 2575</strain>
    </source>
</reference>
<comment type="caution">
    <text evidence="4">The sequence shown here is derived from an EMBL/GenBank/DDBJ whole genome shotgun (WGS) entry which is preliminary data.</text>
</comment>
<organism evidence="4 5">
    <name type="scientific">Metarhizium robertsii</name>
    <dbReference type="NCBI Taxonomy" id="568076"/>
    <lineage>
        <taxon>Eukaryota</taxon>
        <taxon>Fungi</taxon>
        <taxon>Dikarya</taxon>
        <taxon>Ascomycota</taxon>
        <taxon>Pezizomycotina</taxon>
        <taxon>Sordariomycetes</taxon>
        <taxon>Hypocreomycetidae</taxon>
        <taxon>Hypocreales</taxon>
        <taxon>Clavicipitaceae</taxon>
        <taxon>Metarhizium</taxon>
    </lineage>
</organism>
<dbReference type="GO" id="GO:0000981">
    <property type="term" value="F:DNA-binding transcription factor activity, RNA polymerase II-specific"/>
    <property type="evidence" value="ECO:0007669"/>
    <property type="project" value="InterPro"/>
</dbReference>
<protein>
    <submittedName>
        <fullName evidence="4">Zn(2)-Cys(6) zinc finger domain protein</fullName>
    </submittedName>
</protein>
<dbReference type="Proteomes" id="UP000030151">
    <property type="component" value="Unassembled WGS sequence"/>
</dbReference>
<dbReference type="GO" id="GO:0005634">
    <property type="term" value="C:nucleus"/>
    <property type="evidence" value="ECO:0007669"/>
    <property type="project" value="UniProtKB-SubCell"/>
</dbReference>
<dbReference type="PROSITE" id="PS50048">
    <property type="entry name" value="ZN2_CY6_FUNGAL_2"/>
    <property type="match status" value="1"/>
</dbReference>
<evidence type="ECO:0000313" key="5">
    <source>
        <dbReference type="Proteomes" id="UP000030151"/>
    </source>
</evidence>
<keyword evidence="2" id="KW-0539">Nucleus</keyword>
<dbReference type="SMART" id="SM00066">
    <property type="entry name" value="GAL4"/>
    <property type="match status" value="1"/>
</dbReference>
<dbReference type="PANTHER" id="PTHR31001">
    <property type="entry name" value="UNCHARACTERIZED TRANSCRIPTIONAL REGULATORY PROTEIN"/>
    <property type="match status" value="1"/>
</dbReference>
<dbReference type="InterPro" id="IPR036864">
    <property type="entry name" value="Zn2-C6_fun-type_DNA-bd_sf"/>
</dbReference>
<sequence>MPSTTFHSSARLQRPLACVTCQRRKKKCDHEFPCSNCRKRGVICVPSTPAPPRKRKQFKKELFERLARVERLLEGLPCGPCQTLQAETNKSLCTAQGWSGDGLTRPKTPKPGAACRDHGVQTDDCNHGQGKTSTI</sequence>
<gene>
    <name evidence="4" type="ORF">X797_011342</name>
</gene>
<dbReference type="InterPro" id="IPR001138">
    <property type="entry name" value="Zn2Cys6_DnaBD"/>
</dbReference>
<dbReference type="Pfam" id="PF00172">
    <property type="entry name" value="Zn_clus"/>
    <property type="match status" value="1"/>
</dbReference>
<accession>A0A014N721</accession>
<dbReference type="SUPFAM" id="SSF57701">
    <property type="entry name" value="Zn2/Cys6 DNA-binding domain"/>
    <property type="match status" value="1"/>
</dbReference>
<evidence type="ECO:0000259" key="3">
    <source>
        <dbReference type="PROSITE" id="PS50048"/>
    </source>
</evidence>
<evidence type="ECO:0000313" key="4">
    <source>
        <dbReference type="EMBL" id="EXU95587.1"/>
    </source>
</evidence>
<dbReference type="HOGENOM" id="CLU_1886253_0_0_1"/>